<comment type="caution">
    <text evidence="1">The sequence shown here is derived from an EMBL/GenBank/DDBJ whole genome shotgun (WGS) entry which is preliminary data.</text>
</comment>
<dbReference type="AlphaFoldDB" id="A0A9Q3C6D6"/>
<name>A0A9Q3C6D6_9BASI</name>
<dbReference type="Proteomes" id="UP000765509">
    <property type="component" value="Unassembled WGS sequence"/>
</dbReference>
<evidence type="ECO:0000313" key="2">
    <source>
        <dbReference type="Proteomes" id="UP000765509"/>
    </source>
</evidence>
<reference evidence="1" key="1">
    <citation type="submission" date="2021-03" db="EMBL/GenBank/DDBJ databases">
        <title>Draft genome sequence of rust myrtle Austropuccinia psidii MF-1, a brazilian biotype.</title>
        <authorList>
            <person name="Quecine M.C."/>
            <person name="Pachon D.M.R."/>
            <person name="Bonatelli M.L."/>
            <person name="Correr F.H."/>
            <person name="Franceschini L.M."/>
            <person name="Leite T.F."/>
            <person name="Margarido G.R.A."/>
            <person name="Almeida C.A."/>
            <person name="Ferrarezi J.A."/>
            <person name="Labate C.A."/>
        </authorList>
    </citation>
    <scope>NUCLEOTIDE SEQUENCE</scope>
    <source>
        <strain evidence="1">MF-1</strain>
    </source>
</reference>
<organism evidence="1 2">
    <name type="scientific">Austropuccinia psidii MF-1</name>
    <dbReference type="NCBI Taxonomy" id="1389203"/>
    <lineage>
        <taxon>Eukaryota</taxon>
        <taxon>Fungi</taxon>
        <taxon>Dikarya</taxon>
        <taxon>Basidiomycota</taxon>
        <taxon>Pucciniomycotina</taxon>
        <taxon>Pucciniomycetes</taxon>
        <taxon>Pucciniales</taxon>
        <taxon>Sphaerophragmiaceae</taxon>
        <taxon>Austropuccinia</taxon>
    </lineage>
</organism>
<proteinExistence type="predicted"/>
<protein>
    <submittedName>
        <fullName evidence="1">Uncharacterized protein</fullName>
    </submittedName>
</protein>
<evidence type="ECO:0000313" key="1">
    <source>
        <dbReference type="EMBL" id="MBW0478069.1"/>
    </source>
</evidence>
<keyword evidence="2" id="KW-1185">Reference proteome</keyword>
<accession>A0A9Q3C6D6</accession>
<dbReference type="EMBL" id="AVOT02005043">
    <property type="protein sequence ID" value="MBW0478069.1"/>
    <property type="molecule type" value="Genomic_DNA"/>
</dbReference>
<sequence>MNPNRTAAIDIGGMKSVARNEDREWFECLYFGYQPWTECIVGELFLSLLVGRSVLNTRRSSFQLIGNSTVHAATLDSRLSSRAVQLQYTGAEVCMMSYIIDNTAVGLRVAGACSRGKAQASG</sequence>
<gene>
    <name evidence="1" type="ORF">O181_017784</name>
</gene>